<keyword evidence="1" id="KW-0472">Membrane</keyword>
<evidence type="ECO:0000313" key="3">
    <source>
        <dbReference type="Proteomes" id="UP000823757"/>
    </source>
</evidence>
<gene>
    <name evidence="2" type="ORF">IAB91_08585</name>
</gene>
<dbReference type="InterPro" id="IPR032307">
    <property type="entry name" value="PepSY_TM-like_2"/>
</dbReference>
<accession>A0A9D9IN65</accession>
<evidence type="ECO:0000256" key="1">
    <source>
        <dbReference type="SAM" id="Phobius"/>
    </source>
</evidence>
<dbReference type="PANTHER" id="PTHR40115">
    <property type="entry name" value="INNER MEMBRANE PROTEIN WITH PEPSY TM HELIX"/>
    <property type="match status" value="1"/>
</dbReference>
<reference evidence="2" key="2">
    <citation type="journal article" date="2021" name="PeerJ">
        <title>Extensive microbial diversity within the chicken gut microbiome revealed by metagenomics and culture.</title>
        <authorList>
            <person name="Gilroy R."/>
            <person name="Ravi A."/>
            <person name="Getino M."/>
            <person name="Pursley I."/>
            <person name="Horton D.L."/>
            <person name="Alikhan N.F."/>
            <person name="Baker D."/>
            <person name="Gharbi K."/>
            <person name="Hall N."/>
            <person name="Watson M."/>
            <person name="Adriaenssens E.M."/>
            <person name="Foster-Nyarko E."/>
            <person name="Jarju S."/>
            <person name="Secka A."/>
            <person name="Antonio M."/>
            <person name="Oren A."/>
            <person name="Chaudhuri R.R."/>
            <person name="La Ragione R."/>
            <person name="Hildebrand F."/>
            <person name="Pallen M.J."/>
        </authorList>
    </citation>
    <scope>NUCLEOTIDE SEQUENCE</scope>
    <source>
        <strain evidence="2">B1-13419</strain>
    </source>
</reference>
<feature type="transmembrane region" description="Helical" evidence="1">
    <location>
        <begin position="35"/>
        <end position="53"/>
    </location>
</feature>
<keyword evidence="1" id="KW-1133">Transmembrane helix</keyword>
<proteinExistence type="predicted"/>
<feature type="transmembrane region" description="Helical" evidence="1">
    <location>
        <begin position="184"/>
        <end position="204"/>
    </location>
</feature>
<protein>
    <submittedName>
        <fullName evidence="2">PepSY-associated TM helix domain-containing protein</fullName>
    </submittedName>
</protein>
<comment type="caution">
    <text evidence="2">The sequence shown here is derived from an EMBL/GenBank/DDBJ whole genome shotgun (WGS) entry which is preliminary data.</text>
</comment>
<dbReference type="Proteomes" id="UP000823757">
    <property type="component" value="Unassembled WGS sequence"/>
</dbReference>
<feature type="transmembrane region" description="Helical" evidence="1">
    <location>
        <begin position="155"/>
        <end position="178"/>
    </location>
</feature>
<reference evidence="2" key="1">
    <citation type="submission" date="2020-10" db="EMBL/GenBank/DDBJ databases">
        <authorList>
            <person name="Gilroy R."/>
        </authorList>
    </citation>
    <scope>NUCLEOTIDE SEQUENCE</scope>
    <source>
        <strain evidence="2">B1-13419</strain>
    </source>
</reference>
<dbReference type="PANTHER" id="PTHR40115:SF1">
    <property type="entry name" value="INNER MEMBRANE PROTEIN WITH PEPSY TM HELIX"/>
    <property type="match status" value="1"/>
</dbReference>
<organism evidence="2 3">
    <name type="scientific">Candidatus Cryptobacteroides faecigallinarum</name>
    <dbReference type="NCBI Taxonomy" id="2840763"/>
    <lineage>
        <taxon>Bacteria</taxon>
        <taxon>Pseudomonadati</taxon>
        <taxon>Bacteroidota</taxon>
        <taxon>Bacteroidia</taxon>
        <taxon>Bacteroidales</taxon>
        <taxon>Candidatus Cryptobacteroides</taxon>
    </lineage>
</organism>
<name>A0A9D9IN65_9BACT</name>
<dbReference type="AlphaFoldDB" id="A0A9D9IN65"/>
<keyword evidence="1" id="KW-0812">Transmembrane</keyword>
<dbReference type="Pfam" id="PF16357">
    <property type="entry name" value="PepSY_TM_like_2"/>
    <property type="match status" value="1"/>
</dbReference>
<sequence length="205" mass="22915">MSRKSDTPIGEEVPSGNSTAGARIRKWSRTIHRDLSFFFAGLICIYAISGICLNHKRDFNSNYSLKRYELFLEGDFPCASSAVGKEQILSFMDQLPDKETYTRYSAVGESGVKIFFKGGSSLDVDLSDGSARYEKLRKRPVLGAFSRLHYNPTRLWTWFSDIFAVCLLLIVLTGLVMLKGTKGLWGRGGIELLAGIIVLLLFILL</sequence>
<evidence type="ECO:0000313" key="2">
    <source>
        <dbReference type="EMBL" id="MBO8475330.1"/>
    </source>
</evidence>
<dbReference type="EMBL" id="JADIMD010000124">
    <property type="protein sequence ID" value="MBO8475330.1"/>
    <property type="molecule type" value="Genomic_DNA"/>
</dbReference>